<evidence type="ECO:0000313" key="8">
    <source>
        <dbReference type="Proteomes" id="UP000000851"/>
    </source>
</evidence>
<dbReference type="Gene3D" id="2.60.40.1180">
    <property type="entry name" value="Golgi alpha-mannosidase II"/>
    <property type="match status" value="1"/>
</dbReference>
<name>C7QBZ7_CATAD</name>
<dbReference type="HOGENOM" id="CLU_014379_3_0_11"/>
<keyword evidence="4 7" id="KW-0326">Glycosidase</keyword>
<accession>C7QBZ7</accession>
<dbReference type="CAZy" id="CBM32">
    <property type="family name" value="Carbohydrate-Binding Module Family 32"/>
</dbReference>
<dbReference type="KEGG" id="cai:Caci_3714"/>
<dbReference type="InterPro" id="IPR001139">
    <property type="entry name" value="Glyco_hydro_30"/>
</dbReference>
<dbReference type="PRINTS" id="PR00843">
    <property type="entry name" value="GLHYDRLASE30"/>
</dbReference>
<evidence type="ECO:0000259" key="6">
    <source>
        <dbReference type="PROSITE" id="PS50022"/>
    </source>
</evidence>
<dbReference type="Proteomes" id="UP000000851">
    <property type="component" value="Chromosome"/>
</dbReference>
<comment type="similarity">
    <text evidence="1 4">Belongs to the glycosyl hydrolase 30 family.</text>
</comment>
<dbReference type="InterPro" id="IPR000421">
    <property type="entry name" value="FA58C"/>
</dbReference>
<dbReference type="GO" id="GO:0006680">
    <property type="term" value="P:glucosylceramide catabolic process"/>
    <property type="evidence" value="ECO:0007669"/>
    <property type="project" value="TreeGrafter"/>
</dbReference>
<dbReference type="PANTHER" id="PTHR11069:SF23">
    <property type="entry name" value="LYSOSOMAL ACID GLUCOSYLCERAMIDASE"/>
    <property type="match status" value="1"/>
</dbReference>
<evidence type="ECO:0000256" key="4">
    <source>
        <dbReference type="RuleBase" id="RU361188"/>
    </source>
</evidence>
<feature type="chain" id="PRO_5002982720" evidence="5">
    <location>
        <begin position="28"/>
        <end position="666"/>
    </location>
</feature>
<dbReference type="Pfam" id="PF17189">
    <property type="entry name" value="Glyco_hydro_30C"/>
    <property type="match status" value="1"/>
</dbReference>
<dbReference type="OrthoDB" id="9806701at2"/>
<feature type="signal peptide" evidence="5">
    <location>
        <begin position="1"/>
        <end position="27"/>
    </location>
</feature>
<dbReference type="SUPFAM" id="SSF49785">
    <property type="entry name" value="Galactose-binding domain-like"/>
    <property type="match status" value="1"/>
</dbReference>
<dbReference type="GO" id="GO:0004348">
    <property type="term" value="F:glucosylceramidase activity"/>
    <property type="evidence" value="ECO:0007669"/>
    <property type="project" value="InterPro"/>
</dbReference>
<proteinExistence type="inferred from homology"/>
<feature type="domain" description="F5/8 type C" evidence="6">
    <location>
        <begin position="508"/>
        <end position="661"/>
    </location>
</feature>
<dbReference type="SUPFAM" id="SSF51011">
    <property type="entry name" value="Glycosyl hydrolase domain"/>
    <property type="match status" value="1"/>
</dbReference>
<dbReference type="eggNOG" id="COG5520">
    <property type="taxonomic scope" value="Bacteria"/>
</dbReference>
<evidence type="ECO:0000256" key="5">
    <source>
        <dbReference type="SAM" id="SignalP"/>
    </source>
</evidence>
<dbReference type="AlphaFoldDB" id="C7QBZ7"/>
<dbReference type="Gene3D" id="3.20.20.80">
    <property type="entry name" value="Glycosidases"/>
    <property type="match status" value="1"/>
</dbReference>
<dbReference type="EMBL" id="CP001700">
    <property type="protein sequence ID" value="ACU72616.1"/>
    <property type="molecule type" value="Genomic_DNA"/>
</dbReference>
<dbReference type="Pfam" id="PF02055">
    <property type="entry name" value="Glyco_hydro_30"/>
    <property type="match status" value="1"/>
</dbReference>
<evidence type="ECO:0000256" key="2">
    <source>
        <dbReference type="ARBA" id="ARBA00022729"/>
    </source>
</evidence>
<sequence length="666" mass="70350" precursor="true">MPRRLSALTLIGGLLVAAGAIVPVASAATGQGAGHDTGRGPKPVAAHVWLTTPDGANRLADAGTVAFGTVPATVPTVVVDPTLTYQRMQGFGAAITDSSAAVLSNLSPATRTATMRSLFDPVTGDGLDYLRQPIGGSDFVASAAYTYDDVPAGQTDYAQRDFSIAHDKAQIIPLLRQAKAINPRLQIVATPWSPPAWMKTGGSLTGGRLIDDPRVYQAYALYLLKFVEAYQAAGVPVDTITVQNEPQNRTPSGYPGTDMPSWQEEKVIEDLGPMLRQAHLHTQILAYDHNWTEHPNDVAATPPDETADIDAYPQNVLNSPAARWVSGVAFHCYSGDPSAMTAFHNQFPDKAIYFTECSGNQSSDPANTFSDTLKWHARNLTIGATRNWAETVVNWNLALDPSGGPHVGGCGTCTGVVTVNPDGTVTDNAEYYTLGHLARFVKPGALRIASTSFGTTGWNGQIMDVAFQNPDGSTALVAHNENDNPQTFAVQEGDQNFTYTLPGGALATFTWNAHLPGSTTLRQLDPTGWHASANPPGPTDPCCSADVAANATDADASTRYSSGTAQAAGQYLQVNFGKAVTARRVVFDTGASTGDYPRGYSVSTSRDGVSWTTATVSGVGSGQFTTVDLTGAPIRYVRLTLTAANGSWWSVADVRAYTGGGWSGDK</sequence>
<dbReference type="InParanoid" id="C7QBZ7"/>
<evidence type="ECO:0000256" key="3">
    <source>
        <dbReference type="ARBA" id="ARBA00022801"/>
    </source>
</evidence>
<dbReference type="STRING" id="479433.Caci_3714"/>
<dbReference type="InterPro" id="IPR008979">
    <property type="entry name" value="Galactose-bd-like_sf"/>
</dbReference>
<protein>
    <submittedName>
        <fullName evidence="7">Glucan endo-1,6-beta-glucosidase</fullName>
        <ecNumber evidence="7">3.2.1.75</ecNumber>
    </submittedName>
</protein>
<dbReference type="GO" id="GO:0046557">
    <property type="term" value="F:glucan endo-1,6-beta-glucosidase activity"/>
    <property type="evidence" value="ECO:0007669"/>
    <property type="project" value="UniProtKB-EC"/>
</dbReference>
<dbReference type="InterPro" id="IPR017853">
    <property type="entry name" value="GH"/>
</dbReference>
<dbReference type="GO" id="GO:0016020">
    <property type="term" value="C:membrane"/>
    <property type="evidence" value="ECO:0007669"/>
    <property type="project" value="GOC"/>
</dbReference>
<keyword evidence="8" id="KW-1185">Reference proteome</keyword>
<keyword evidence="3 4" id="KW-0378">Hydrolase</keyword>
<keyword evidence="2 5" id="KW-0732">Signal</keyword>
<dbReference type="SUPFAM" id="SSF51445">
    <property type="entry name" value="(Trans)glycosidases"/>
    <property type="match status" value="1"/>
</dbReference>
<gene>
    <name evidence="7" type="ordered locus">Caci_3714</name>
</gene>
<dbReference type="InterPro" id="IPR013780">
    <property type="entry name" value="Glyco_hydro_b"/>
</dbReference>
<dbReference type="InterPro" id="IPR033453">
    <property type="entry name" value="Glyco_hydro_30_TIM-barrel"/>
</dbReference>
<dbReference type="CAZy" id="GH30">
    <property type="family name" value="Glycoside Hydrolase Family 30"/>
</dbReference>
<evidence type="ECO:0000313" key="7">
    <source>
        <dbReference type="EMBL" id="ACU72616.1"/>
    </source>
</evidence>
<dbReference type="EC" id="3.2.1.75" evidence="7"/>
<evidence type="ECO:0000256" key="1">
    <source>
        <dbReference type="ARBA" id="ARBA00005382"/>
    </source>
</evidence>
<reference evidence="7 8" key="1">
    <citation type="journal article" date="2009" name="Stand. Genomic Sci.">
        <title>Complete genome sequence of Catenulispora acidiphila type strain (ID 139908).</title>
        <authorList>
            <person name="Copeland A."/>
            <person name="Lapidus A."/>
            <person name="Glavina Del Rio T."/>
            <person name="Nolan M."/>
            <person name="Lucas S."/>
            <person name="Chen F."/>
            <person name="Tice H."/>
            <person name="Cheng J.F."/>
            <person name="Bruce D."/>
            <person name="Goodwin L."/>
            <person name="Pitluck S."/>
            <person name="Mikhailova N."/>
            <person name="Pati A."/>
            <person name="Ivanova N."/>
            <person name="Mavromatis K."/>
            <person name="Chen A."/>
            <person name="Palaniappan K."/>
            <person name="Chain P."/>
            <person name="Land M."/>
            <person name="Hauser L."/>
            <person name="Chang Y.J."/>
            <person name="Jeffries C.D."/>
            <person name="Chertkov O."/>
            <person name="Brettin T."/>
            <person name="Detter J.C."/>
            <person name="Han C."/>
            <person name="Ali Z."/>
            <person name="Tindall B.J."/>
            <person name="Goker M."/>
            <person name="Bristow J."/>
            <person name="Eisen J.A."/>
            <person name="Markowitz V."/>
            <person name="Hugenholtz P."/>
            <person name="Kyrpides N.C."/>
            <person name="Klenk H.P."/>
        </authorList>
    </citation>
    <scope>NUCLEOTIDE SEQUENCE [LARGE SCALE GENOMIC DNA]</scope>
    <source>
        <strain evidence="8">DSM 44928 / JCM 14897 / NBRC 102108 / NRRL B-24433 / ID139908</strain>
    </source>
</reference>
<dbReference type="PANTHER" id="PTHR11069">
    <property type="entry name" value="GLUCOSYLCERAMIDASE"/>
    <property type="match status" value="1"/>
</dbReference>
<dbReference type="Gene3D" id="2.60.120.260">
    <property type="entry name" value="Galactose-binding domain-like"/>
    <property type="match status" value="1"/>
</dbReference>
<dbReference type="Pfam" id="PF00754">
    <property type="entry name" value="F5_F8_type_C"/>
    <property type="match status" value="1"/>
</dbReference>
<dbReference type="InterPro" id="IPR033452">
    <property type="entry name" value="GH30_C"/>
</dbReference>
<dbReference type="PROSITE" id="PS50022">
    <property type="entry name" value="FA58C_3"/>
    <property type="match status" value="1"/>
</dbReference>
<organism evidence="7 8">
    <name type="scientific">Catenulispora acidiphila (strain DSM 44928 / JCM 14897 / NBRC 102108 / NRRL B-24433 / ID139908)</name>
    <dbReference type="NCBI Taxonomy" id="479433"/>
    <lineage>
        <taxon>Bacteria</taxon>
        <taxon>Bacillati</taxon>
        <taxon>Actinomycetota</taxon>
        <taxon>Actinomycetes</taxon>
        <taxon>Catenulisporales</taxon>
        <taxon>Catenulisporaceae</taxon>
        <taxon>Catenulispora</taxon>
    </lineage>
</organism>
<dbReference type="RefSeq" id="WP_015792345.1">
    <property type="nucleotide sequence ID" value="NC_013131.1"/>
</dbReference>